<feature type="signal peptide" evidence="4">
    <location>
        <begin position="1"/>
        <end position="29"/>
    </location>
</feature>
<feature type="domain" description="CBM2" evidence="5">
    <location>
        <begin position="406"/>
        <end position="508"/>
    </location>
</feature>
<dbReference type="eggNOG" id="COG2755">
    <property type="taxonomic scope" value="Bacteria"/>
</dbReference>
<evidence type="ECO:0000256" key="1">
    <source>
        <dbReference type="ARBA" id="ARBA00022801"/>
    </source>
</evidence>
<feature type="chain" id="PRO_5003373713" evidence="4">
    <location>
        <begin position="30"/>
        <end position="508"/>
    </location>
</feature>
<dbReference type="EMBL" id="CP002665">
    <property type="protein sequence ID" value="AEI10800.1"/>
    <property type="molecule type" value="Genomic_DNA"/>
</dbReference>
<dbReference type="InterPro" id="IPR012291">
    <property type="entry name" value="CBM2_carb-bd_dom_sf"/>
</dbReference>
<keyword evidence="1" id="KW-0378">Hydrolase</keyword>
<dbReference type="InterPro" id="IPR001919">
    <property type="entry name" value="CBD2"/>
</dbReference>
<dbReference type="GO" id="GO:0030247">
    <property type="term" value="F:polysaccharide binding"/>
    <property type="evidence" value="ECO:0007669"/>
    <property type="project" value="UniProtKB-UniRule"/>
</dbReference>
<dbReference type="GO" id="GO:0004553">
    <property type="term" value="F:hydrolase activity, hydrolyzing O-glycosyl compounds"/>
    <property type="evidence" value="ECO:0007669"/>
    <property type="project" value="InterPro"/>
</dbReference>
<dbReference type="Gene3D" id="2.60.40.290">
    <property type="match status" value="1"/>
</dbReference>
<dbReference type="InterPro" id="IPR052762">
    <property type="entry name" value="PCW_deacetylase/CE"/>
</dbReference>
<keyword evidence="4" id="KW-0732">Signal</keyword>
<evidence type="ECO:0000256" key="2">
    <source>
        <dbReference type="ARBA" id="ARBA00023295"/>
    </source>
</evidence>
<evidence type="ECO:0000313" key="7">
    <source>
        <dbReference type="Proteomes" id="UP000000485"/>
    </source>
</evidence>
<organism evidence="6 7">
    <name type="scientific">Cellulomonas gilvus (strain ATCC 13127 / NRRL B-14078)</name>
    <name type="common">Cellvibrio gilvus</name>
    <dbReference type="NCBI Taxonomy" id="593907"/>
    <lineage>
        <taxon>Bacteria</taxon>
        <taxon>Bacillati</taxon>
        <taxon>Actinomycetota</taxon>
        <taxon>Actinomycetes</taxon>
        <taxon>Micrococcales</taxon>
        <taxon>Cellulomonadaceae</taxon>
        <taxon>Cellulomonas</taxon>
    </lineage>
</organism>
<evidence type="ECO:0000256" key="3">
    <source>
        <dbReference type="SAM" id="MobiDB-lite"/>
    </source>
</evidence>
<dbReference type="PANTHER" id="PTHR37834">
    <property type="entry name" value="GDSL-LIKE LIPASE/ACYLHYDROLASE DOMAIN PROTEIN (AFU_ORTHOLOGUE AFUA_2G00620)"/>
    <property type="match status" value="1"/>
</dbReference>
<dbReference type="HOGENOM" id="CLU_042506_1_0_11"/>
<dbReference type="InterPro" id="IPR036514">
    <property type="entry name" value="SGNH_hydro_sf"/>
</dbReference>
<keyword evidence="2" id="KW-0326">Glycosidase</keyword>
<proteinExistence type="predicted"/>
<evidence type="ECO:0000256" key="4">
    <source>
        <dbReference type="SAM" id="SignalP"/>
    </source>
</evidence>
<dbReference type="Gene3D" id="2.60.120.260">
    <property type="entry name" value="Galactose-binding domain-like"/>
    <property type="match status" value="1"/>
</dbReference>
<gene>
    <name evidence="6" type="ordered locus">Celgi_0277</name>
</gene>
<dbReference type="eggNOG" id="COG5297">
    <property type="taxonomic scope" value="Bacteria"/>
</dbReference>
<accession>F8A437</accession>
<evidence type="ECO:0000259" key="5">
    <source>
        <dbReference type="PROSITE" id="PS51173"/>
    </source>
</evidence>
<dbReference type="SMART" id="SM00637">
    <property type="entry name" value="CBD_II"/>
    <property type="match status" value="1"/>
</dbReference>
<dbReference type="Pfam" id="PF13472">
    <property type="entry name" value="Lipase_GDSL_2"/>
    <property type="match status" value="1"/>
</dbReference>
<dbReference type="GO" id="GO:0005975">
    <property type="term" value="P:carbohydrate metabolic process"/>
    <property type="evidence" value="ECO:0007669"/>
    <property type="project" value="InterPro"/>
</dbReference>
<dbReference type="PROSITE" id="PS51173">
    <property type="entry name" value="CBM2"/>
    <property type="match status" value="1"/>
</dbReference>
<reference evidence="7" key="1">
    <citation type="submission" date="2011-04" db="EMBL/GenBank/DDBJ databases">
        <title>Complete sequence of Cellvibrio gilvus ATCC 13127.</title>
        <authorList>
            <person name="Lucas S."/>
            <person name="Han J."/>
            <person name="Lapidus A."/>
            <person name="Cheng J.-F."/>
            <person name="Goodwin L."/>
            <person name="Pitluck S."/>
            <person name="Peters L."/>
            <person name="Munk A."/>
            <person name="Detter J.C."/>
            <person name="Han C."/>
            <person name="Tapia R."/>
            <person name="Land M."/>
            <person name="Hauser L."/>
            <person name="Kyrpides N."/>
            <person name="Ivanova N."/>
            <person name="Ovchinnikova G."/>
            <person name="Pagani I."/>
            <person name="Mead D."/>
            <person name="Brumm P."/>
            <person name="Woyke T."/>
        </authorList>
    </citation>
    <scope>NUCLEOTIDE SEQUENCE [LARGE SCALE GENOMIC DNA]</scope>
    <source>
        <strain evidence="7">ATCC 13127 / NRRL B-14078</strain>
    </source>
</reference>
<protein>
    <submittedName>
        <fullName evidence="6">Cellulose-binding family II</fullName>
    </submittedName>
</protein>
<dbReference type="Proteomes" id="UP000000485">
    <property type="component" value="Chromosome"/>
</dbReference>
<evidence type="ECO:0000313" key="6">
    <source>
        <dbReference type="EMBL" id="AEI10800.1"/>
    </source>
</evidence>
<dbReference type="Pfam" id="PF17996">
    <property type="entry name" value="CE2_N"/>
    <property type="match status" value="1"/>
</dbReference>
<keyword evidence="7" id="KW-1185">Reference proteome</keyword>
<dbReference type="Gene3D" id="3.40.50.1110">
    <property type="entry name" value="SGNH hydrolase"/>
    <property type="match status" value="1"/>
</dbReference>
<dbReference type="InterPro" id="IPR013830">
    <property type="entry name" value="SGNH_hydro"/>
</dbReference>
<dbReference type="SUPFAM" id="SSF52266">
    <property type="entry name" value="SGNH hydrolase"/>
    <property type="match status" value="1"/>
</dbReference>
<dbReference type="Pfam" id="PF00553">
    <property type="entry name" value="CBM_2"/>
    <property type="match status" value="1"/>
</dbReference>
<dbReference type="InterPro" id="IPR008965">
    <property type="entry name" value="CBM2/CBM3_carb-bd_dom_sf"/>
</dbReference>
<dbReference type="SUPFAM" id="SSF49384">
    <property type="entry name" value="Carbohydrate-binding domain"/>
    <property type="match status" value="1"/>
</dbReference>
<dbReference type="STRING" id="593907.Celgi_0277"/>
<name>F8A437_CELGA</name>
<dbReference type="KEGG" id="cga:Celgi_0277"/>
<dbReference type="InterPro" id="IPR040794">
    <property type="entry name" value="CE2_N"/>
</dbReference>
<sequence length="508" mass="52503" precursor="true">MRNGRRTTRLTALVAAVTLAAATGVAAHAASDPGAVPTAHTAGRIAAGTDGSARFSWPGVYFEGRFEGTGVGIVLDDAAGDYDVAIDGRRVTTLVTPGTTTHRVDGLAAGTHTVRVVKRNESPWATSTFGGFVAVPGGRILAAPPARDLQLELVGDSFTAGYGNESTSRECTGDQVNRTTNADLSFGALAARALGADYQVNAFSGRGMVRNYAGGEPGTSYRTYADRALLAVAGDVWQRPAGWTPDAVVIGLGINDFSTPVGGGEQWTTASLRTAWVDAYTQYLDTLRARYGSQTYLVVSTTSYGGADFPVLAQQVVARQQAAGDERVLLWDYSSAPLDFQGCHWHPSLADHRVLAQRLTALLDPLLPDGGPTPTPSPTGTPTPTATPTPTPTPTPTTSPTPTAPPTSSAQGCVATLSVLGSWPGGYQAAVRITSPERAIESWRVTFTLPAGGAVVQSWSGDVTAQGTAITVRPQAWNGRLPAGGSTEVGFIGSGPVPGGIATACQVP</sequence>
<feature type="compositionally biased region" description="Pro residues" evidence="3">
    <location>
        <begin position="371"/>
        <end position="405"/>
    </location>
</feature>
<dbReference type="PANTHER" id="PTHR37834:SF2">
    <property type="entry name" value="ESTERASE, SGNH HYDROLASE-TYPE"/>
    <property type="match status" value="1"/>
</dbReference>
<dbReference type="AlphaFoldDB" id="F8A437"/>
<feature type="region of interest" description="Disordered" evidence="3">
    <location>
        <begin position="365"/>
        <end position="410"/>
    </location>
</feature>